<dbReference type="Proteomes" id="UP000251835">
    <property type="component" value="Unassembled WGS sequence"/>
</dbReference>
<evidence type="ECO:0000256" key="10">
    <source>
        <dbReference type="ARBA" id="ARBA00049229"/>
    </source>
</evidence>
<dbReference type="InterPro" id="IPR043132">
    <property type="entry name" value="BCAT-like_C"/>
</dbReference>
<dbReference type="GO" id="GO:0046394">
    <property type="term" value="P:carboxylic acid biosynthetic process"/>
    <property type="evidence" value="ECO:0007669"/>
    <property type="project" value="UniProtKB-ARBA"/>
</dbReference>
<dbReference type="Gene3D" id="3.20.10.10">
    <property type="entry name" value="D-amino Acid Aminotransferase, subunit A, domain 2"/>
    <property type="match status" value="1"/>
</dbReference>
<sequence length="283" mass="32457">MKIKPQYCLNGEYFYCDDKQIDITNRAFRFGDAIFESIFITSKVAPLLDKHFARLQQAVKYWQMELPKEFTQRRLAKQIERLCNKNRLFQGARARLTVFRSGKGLYTPESNLASYLLEVDYFPVQEFVLNEDGWKIDVYTDEIKYPAKAGRYKTAQSILSVKGSIYKQNNNLDEVLFLSPNQDVVEATAYNIFALKGSILLTPDLTSGCVAGIMRDTVISEVGELGLRVEEVSFPLDILEEAEEVFLTNAVVGIRRVLAFREKRYMSIQTKKIVALLNEKLIS</sequence>
<evidence type="ECO:0000256" key="6">
    <source>
        <dbReference type="ARBA" id="ARBA00013053"/>
    </source>
</evidence>
<evidence type="ECO:0000256" key="1">
    <source>
        <dbReference type="ARBA" id="ARBA00001933"/>
    </source>
</evidence>
<evidence type="ECO:0000256" key="12">
    <source>
        <dbReference type="RuleBase" id="RU004516"/>
    </source>
</evidence>
<dbReference type="SUPFAM" id="SSF56752">
    <property type="entry name" value="D-aminoacid aminotransferase-like PLP-dependent enzymes"/>
    <property type="match status" value="1"/>
</dbReference>
<dbReference type="OrthoDB" id="9805628at2"/>
<evidence type="ECO:0000256" key="7">
    <source>
        <dbReference type="ARBA" id="ARBA00022898"/>
    </source>
</evidence>
<comment type="pathway">
    <text evidence="3">Amino-acid biosynthesis; L-valine biosynthesis; L-valine from pyruvate: step 4/4.</text>
</comment>
<dbReference type="InterPro" id="IPR036038">
    <property type="entry name" value="Aminotransferase-like"/>
</dbReference>
<dbReference type="AlphaFoldDB" id="A0A7L4UNU5"/>
<gene>
    <name evidence="13" type="ORF">C7377_1097</name>
</gene>
<keyword evidence="14" id="KW-1185">Reference proteome</keyword>
<name>A0A7L4UNU5_BALHA</name>
<comment type="catalytic activity">
    <reaction evidence="9">
        <text>L-isoleucine + 2-oxoglutarate = (S)-3-methyl-2-oxopentanoate + L-glutamate</text>
        <dbReference type="Rhea" id="RHEA:24801"/>
        <dbReference type="ChEBI" id="CHEBI:16810"/>
        <dbReference type="ChEBI" id="CHEBI:29985"/>
        <dbReference type="ChEBI" id="CHEBI:35146"/>
        <dbReference type="ChEBI" id="CHEBI:58045"/>
        <dbReference type="EC" id="2.6.1.42"/>
    </reaction>
</comment>
<reference evidence="13 14" key="1">
    <citation type="submission" date="2018-05" db="EMBL/GenBank/DDBJ databases">
        <title>Genomic Encyclopedia of Type Strains, Phase IV (KMG-IV): sequencing the most valuable type-strain genomes for metagenomic binning, comparative biology and taxonomic classification.</title>
        <authorList>
            <person name="Goeker M."/>
        </authorList>
    </citation>
    <scope>NUCLEOTIDE SEQUENCE [LARGE SCALE GENOMIC DNA]</scope>
    <source>
        <strain evidence="13 14">DSM 28579</strain>
    </source>
</reference>
<evidence type="ECO:0000313" key="13">
    <source>
        <dbReference type="EMBL" id="PVX50781.1"/>
    </source>
</evidence>
<dbReference type="PROSITE" id="PS00770">
    <property type="entry name" value="AA_TRANSFER_CLASS_4"/>
    <property type="match status" value="1"/>
</dbReference>
<dbReference type="Gene3D" id="3.30.470.10">
    <property type="match status" value="1"/>
</dbReference>
<protein>
    <recommendedName>
        <fullName evidence="6">branched-chain-amino-acid transaminase</fullName>
        <ecNumber evidence="6">2.6.1.42</ecNumber>
    </recommendedName>
</protein>
<keyword evidence="13" id="KW-0808">Transferase</keyword>
<keyword evidence="7 12" id="KW-0663">Pyridoxal phosphate</keyword>
<dbReference type="PANTHER" id="PTHR42743:SF11">
    <property type="entry name" value="AMINODEOXYCHORISMATE LYASE"/>
    <property type="match status" value="1"/>
</dbReference>
<evidence type="ECO:0000313" key="14">
    <source>
        <dbReference type="Proteomes" id="UP000251835"/>
    </source>
</evidence>
<keyword evidence="13" id="KW-0032">Aminotransferase</keyword>
<comment type="pathway">
    <text evidence="2">Amino-acid biosynthesis; L-isoleucine biosynthesis; L-isoleucine from 2-oxobutanoate: step 4/4.</text>
</comment>
<comment type="catalytic activity">
    <reaction evidence="10">
        <text>L-leucine + 2-oxoglutarate = 4-methyl-2-oxopentanoate + L-glutamate</text>
        <dbReference type="Rhea" id="RHEA:18321"/>
        <dbReference type="ChEBI" id="CHEBI:16810"/>
        <dbReference type="ChEBI" id="CHEBI:17865"/>
        <dbReference type="ChEBI" id="CHEBI:29985"/>
        <dbReference type="ChEBI" id="CHEBI:57427"/>
        <dbReference type="EC" id="2.6.1.42"/>
    </reaction>
</comment>
<dbReference type="EMBL" id="QENZ01000004">
    <property type="protein sequence ID" value="PVX50781.1"/>
    <property type="molecule type" value="Genomic_DNA"/>
</dbReference>
<evidence type="ECO:0000256" key="9">
    <source>
        <dbReference type="ARBA" id="ARBA00048798"/>
    </source>
</evidence>
<organism evidence="13 14">
    <name type="scientific">Balneicella halophila</name>
    <dbReference type="NCBI Taxonomy" id="1537566"/>
    <lineage>
        <taxon>Bacteria</taxon>
        <taxon>Pseudomonadati</taxon>
        <taxon>Bacteroidota</taxon>
        <taxon>Bacteroidia</taxon>
        <taxon>Bacteroidales</taxon>
        <taxon>Balneicellaceae</taxon>
        <taxon>Balneicella</taxon>
    </lineage>
</organism>
<evidence type="ECO:0000256" key="11">
    <source>
        <dbReference type="RuleBase" id="RU004106"/>
    </source>
</evidence>
<comment type="caution">
    <text evidence="13">The sequence shown here is derived from an EMBL/GenBank/DDBJ whole genome shotgun (WGS) entry which is preliminary data.</text>
</comment>
<evidence type="ECO:0000256" key="8">
    <source>
        <dbReference type="ARBA" id="ARBA00048212"/>
    </source>
</evidence>
<dbReference type="InterPro" id="IPR043131">
    <property type="entry name" value="BCAT-like_N"/>
</dbReference>
<dbReference type="PANTHER" id="PTHR42743">
    <property type="entry name" value="AMINO-ACID AMINOTRANSFERASE"/>
    <property type="match status" value="1"/>
</dbReference>
<dbReference type="EC" id="2.6.1.42" evidence="6"/>
<comment type="similarity">
    <text evidence="5 11">Belongs to the class-IV pyridoxal-phosphate-dependent aminotransferase family.</text>
</comment>
<comment type="cofactor">
    <cofactor evidence="1 12">
        <name>pyridoxal 5'-phosphate</name>
        <dbReference type="ChEBI" id="CHEBI:597326"/>
    </cofactor>
</comment>
<proteinExistence type="inferred from homology"/>
<comment type="pathway">
    <text evidence="4">Amino-acid biosynthesis; L-leucine biosynthesis; L-leucine from 3-methyl-2-oxobutanoate: step 4/4.</text>
</comment>
<evidence type="ECO:0000256" key="5">
    <source>
        <dbReference type="ARBA" id="ARBA00009320"/>
    </source>
</evidence>
<dbReference type="InterPro" id="IPR050571">
    <property type="entry name" value="Class-IV_PLP-Dep_Aminotrnsfr"/>
</dbReference>
<dbReference type="Pfam" id="PF01063">
    <property type="entry name" value="Aminotran_4"/>
    <property type="match status" value="1"/>
</dbReference>
<evidence type="ECO:0000256" key="3">
    <source>
        <dbReference type="ARBA" id="ARBA00004931"/>
    </source>
</evidence>
<dbReference type="InterPro" id="IPR018300">
    <property type="entry name" value="Aminotrans_IV_CS"/>
</dbReference>
<accession>A0A7L4UNU5</accession>
<dbReference type="GO" id="GO:0004084">
    <property type="term" value="F:branched-chain-amino-acid transaminase activity"/>
    <property type="evidence" value="ECO:0007669"/>
    <property type="project" value="UniProtKB-EC"/>
</dbReference>
<dbReference type="RefSeq" id="WP_116496337.1">
    <property type="nucleotide sequence ID" value="NZ_QENZ01000004.1"/>
</dbReference>
<comment type="catalytic activity">
    <reaction evidence="8">
        <text>L-valine + 2-oxoglutarate = 3-methyl-2-oxobutanoate + L-glutamate</text>
        <dbReference type="Rhea" id="RHEA:24813"/>
        <dbReference type="ChEBI" id="CHEBI:11851"/>
        <dbReference type="ChEBI" id="CHEBI:16810"/>
        <dbReference type="ChEBI" id="CHEBI:29985"/>
        <dbReference type="ChEBI" id="CHEBI:57762"/>
        <dbReference type="EC" id="2.6.1.42"/>
    </reaction>
</comment>
<dbReference type="InterPro" id="IPR001544">
    <property type="entry name" value="Aminotrans_IV"/>
</dbReference>
<evidence type="ECO:0000256" key="2">
    <source>
        <dbReference type="ARBA" id="ARBA00004824"/>
    </source>
</evidence>
<evidence type="ECO:0000256" key="4">
    <source>
        <dbReference type="ARBA" id="ARBA00005072"/>
    </source>
</evidence>